<keyword evidence="1" id="KW-0812">Transmembrane</keyword>
<keyword evidence="1" id="KW-1133">Transmembrane helix</keyword>
<gene>
    <name evidence="2" type="ORF">METZ01_LOCUS193660</name>
</gene>
<dbReference type="AlphaFoldDB" id="A0A382DQN4"/>
<protein>
    <submittedName>
        <fullName evidence="2">Uncharacterized protein</fullName>
    </submittedName>
</protein>
<proteinExistence type="predicted"/>
<name>A0A382DQN4_9ZZZZ</name>
<feature type="transmembrane region" description="Helical" evidence="1">
    <location>
        <begin position="33"/>
        <end position="54"/>
    </location>
</feature>
<accession>A0A382DQN4</accession>
<organism evidence="2">
    <name type="scientific">marine metagenome</name>
    <dbReference type="NCBI Taxonomy" id="408172"/>
    <lineage>
        <taxon>unclassified sequences</taxon>
        <taxon>metagenomes</taxon>
        <taxon>ecological metagenomes</taxon>
    </lineage>
</organism>
<keyword evidence="1" id="KW-0472">Membrane</keyword>
<reference evidence="2" key="1">
    <citation type="submission" date="2018-05" db="EMBL/GenBank/DDBJ databases">
        <authorList>
            <person name="Lanie J.A."/>
            <person name="Ng W.-L."/>
            <person name="Kazmierczak K.M."/>
            <person name="Andrzejewski T.M."/>
            <person name="Davidsen T.M."/>
            <person name="Wayne K.J."/>
            <person name="Tettelin H."/>
            <person name="Glass J.I."/>
            <person name="Rusch D."/>
            <person name="Podicherti R."/>
            <person name="Tsui H.-C.T."/>
            <person name="Winkler M.E."/>
        </authorList>
    </citation>
    <scope>NUCLEOTIDE SEQUENCE</scope>
</reference>
<dbReference type="EMBL" id="UINC01040646">
    <property type="protein sequence ID" value="SVB40806.1"/>
    <property type="molecule type" value="Genomic_DNA"/>
</dbReference>
<evidence type="ECO:0000313" key="2">
    <source>
        <dbReference type="EMBL" id="SVB40806.1"/>
    </source>
</evidence>
<sequence length="58" mass="6391">RLTQIYNKFGDVELHINEFKSTMQADNSKYVKLLFGSTATIMAGILSTVVALLISGKI</sequence>
<feature type="non-terminal residue" evidence="2">
    <location>
        <position position="1"/>
    </location>
</feature>
<evidence type="ECO:0000256" key="1">
    <source>
        <dbReference type="SAM" id="Phobius"/>
    </source>
</evidence>